<reference evidence="5" key="1">
    <citation type="journal article" date="2023" name="Mol. Ecol. Resour.">
        <title>Chromosome-level genome assembly of a triploid poplar Populus alba 'Berolinensis'.</title>
        <authorList>
            <person name="Chen S."/>
            <person name="Yu Y."/>
            <person name="Wang X."/>
            <person name="Wang S."/>
            <person name="Zhang T."/>
            <person name="Zhou Y."/>
            <person name="He R."/>
            <person name="Meng N."/>
            <person name="Wang Y."/>
            <person name="Liu W."/>
            <person name="Liu Z."/>
            <person name="Liu J."/>
            <person name="Guo Q."/>
            <person name="Huang H."/>
            <person name="Sederoff R.R."/>
            <person name="Wang G."/>
            <person name="Qu G."/>
            <person name="Chen S."/>
        </authorList>
    </citation>
    <scope>NUCLEOTIDE SEQUENCE</scope>
    <source>
        <strain evidence="5">SC-2020</strain>
    </source>
</reference>
<evidence type="ECO:0000256" key="4">
    <source>
        <dbReference type="RuleBase" id="RU368055"/>
    </source>
</evidence>
<comment type="caution">
    <text evidence="5">The sequence shown here is derived from an EMBL/GenBank/DDBJ whole genome shotgun (WGS) entry which is preliminary data.</text>
</comment>
<gene>
    <name evidence="5" type="ORF">NC653_005930</name>
</gene>
<dbReference type="GO" id="GO:0005840">
    <property type="term" value="C:ribosome"/>
    <property type="evidence" value="ECO:0007669"/>
    <property type="project" value="UniProtKB-KW"/>
</dbReference>
<dbReference type="GO" id="GO:0006412">
    <property type="term" value="P:translation"/>
    <property type="evidence" value="ECO:0007669"/>
    <property type="project" value="InterPro"/>
</dbReference>
<organism evidence="5 6">
    <name type="scientific">Populus alba x Populus x berolinensis</name>
    <dbReference type="NCBI Taxonomy" id="444605"/>
    <lineage>
        <taxon>Eukaryota</taxon>
        <taxon>Viridiplantae</taxon>
        <taxon>Streptophyta</taxon>
        <taxon>Embryophyta</taxon>
        <taxon>Tracheophyta</taxon>
        <taxon>Spermatophyta</taxon>
        <taxon>Magnoliopsida</taxon>
        <taxon>eudicotyledons</taxon>
        <taxon>Gunneridae</taxon>
        <taxon>Pentapetalae</taxon>
        <taxon>rosids</taxon>
        <taxon>fabids</taxon>
        <taxon>Malpighiales</taxon>
        <taxon>Salicaceae</taxon>
        <taxon>Saliceae</taxon>
        <taxon>Populus</taxon>
    </lineage>
</organism>
<protein>
    <recommendedName>
        <fullName evidence="4">60S ribosomal protein L41</fullName>
    </recommendedName>
</protein>
<comment type="similarity">
    <text evidence="3 4">Belongs to the eukaryotic ribosomal protein eS32 family.</text>
</comment>
<dbReference type="InterPro" id="IPR007836">
    <property type="entry name" value="Ribosomal_eS32"/>
</dbReference>
<dbReference type="GO" id="GO:0003735">
    <property type="term" value="F:structural constituent of ribosome"/>
    <property type="evidence" value="ECO:0007669"/>
    <property type="project" value="UniProtKB-UniRule"/>
</dbReference>
<keyword evidence="6" id="KW-1185">Reference proteome</keyword>
<name>A0AAD6RDJ1_9ROSI</name>
<dbReference type="AlphaFoldDB" id="A0AAD6RDJ1"/>
<dbReference type="EMBL" id="JAQIZT010000002">
    <property type="protein sequence ID" value="KAJ7006722.1"/>
    <property type="molecule type" value="Genomic_DNA"/>
</dbReference>
<comment type="subunit">
    <text evidence="4">Component of the large ribosomal subunit.</text>
</comment>
<dbReference type="Pfam" id="PF05162">
    <property type="entry name" value="Ribosomal_L41"/>
    <property type="match status" value="1"/>
</dbReference>
<evidence type="ECO:0000256" key="1">
    <source>
        <dbReference type="ARBA" id="ARBA00022980"/>
    </source>
</evidence>
<keyword evidence="2 4" id="KW-0687">Ribonucleoprotein</keyword>
<evidence type="ECO:0000313" key="5">
    <source>
        <dbReference type="EMBL" id="KAJ7006722.1"/>
    </source>
</evidence>
<evidence type="ECO:0000313" key="6">
    <source>
        <dbReference type="Proteomes" id="UP001164929"/>
    </source>
</evidence>
<evidence type="ECO:0000256" key="3">
    <source>
        <dbReference type="ARBA" id="ARBA00043969"/>
    </source>
</evidence>
<sequence length="279" mass="31713">MIFAPFRRTGSKKQMLGVANNLGLVLIGEKKGMSPLSKIFSPGFKKLEVSTAITMRTKWKKKCMGRLKRERRKIRQRFKYIFSFSIMLDIERGFWDKHGTLSSQESRTFVNLGVVLNISMTGHESDRVSFDFFVWSGKYVECLLLGQKSRVASSLGRLSPFHSLSLLIYISFGIVHRTPCSSLSFELKSPSDISFFAVFQLQLILFSYRLESSSLVSNGFSPFIFSKQVCQYRKKTGLESSKGLAPLDYGDLFLWSGAMALLKISPLYQTTDRICYGTE</sequence>
<accession>A0AAD6RDJ1</accession>
<proteinExistence type="inferred from homology"/>
<dbReference type="GO" id="GO:1990904">
    <property type="term" value="C:ribonucleoprotein complex"/>
    <property type="evidence" value="ECO:0007669"/>
    <property type="project" value="UniProtKB-KW"/>
</dbReference>
<evidence type="ECO:0000256" key="2">
    <source>
        <dbReference type="ARBA" id="ARBA00023274"/>
    </source>
</evidence>
<dbReference type="Proteomes" id="UP001164929">
    <property type="component" value="Chromosome 2"/>
</dbReference>
<keyword evidence="1 4" id="KW-0689">Ribosomal protein</keyword>